<evidence type="ECO:0000313" key="2">
    <source>
        <dbReference type="Proteomes" id="UP000243207"/>
    </source>
</evidence>
<keyword evidence="2" id="KW-1185">Reference proteome</keyword>
<evidence type="ECO:0000313" key="1">
    <source>
        <dbReference type="EMBL" id="SDS94758.1"/>
    </source>
</evidence>
<organism evidence="1 2">
    <name type="scientific">Halopseudomonas xinjiangensis</name>
    <dbReference type="NCBI Taxonomy" id="487184"/>
    <lineage>
        <taxon>Bacteria</taxon>
        <taxon>Pseudomonadati</taxon>
        <taxon>Pseudomonadota</taxon>
        <taxon>Gammaproteobacteria</taxon>
        <taxon>Pseudomonadales</taxon>
        <taxon>Pseudomonadaceae</taxon>
        <taxon>Halopseudomonas</taxon>
    </lineage>
</organism>
<name>A0A1H1WBQ2_9GAMM</name>
<protein>
    <submittedName>
        <fullName evidence="1">Uncharacterized protein</fullName>
    </submittedName>
</protein>
<dbReference type="EMBL" id="LT629736">
    <property type="protein sequence ID" value="SDS94758.1"/>
    <property type="molecule type" value="Genomic_DNA"/>
</dbReference>
<dbReference type="AlphaFoldDB" id="A0A1H1WBQ2"/>
<proteinExistence type="predicted"/>
<sequence length="64" mass="7134">MLQIVISASPTPYRVEERILFKNRAVVDKVDTMYLQPSWGAIPGAVACLDSRVSYCTNMMLNLG</sequence>
<dbReference type="Proteomes" id="UP000243207">
    <property type="component" value="Chromosome I"/>
</dbReference>
<gene>
    <name evidence="1" type="ORF">SAMN05216421_2545</name>
</gene>
<dbReference type="STRING" id="487184.SAMN05216421_2545"/>
<accession>A0A1H1WBQ2</accession>
<reference evidence="2" key="1">
    <citation type="submission" date="2016-10" db="EMBL/GenBank/DDBJ databases">
        <authorList>
            <person name="Varghese N."/>
            <person name="Submissions S."/>
        </authorList>
    </citation>
    <scope>NUCLEOTIDE SEQUENCE [LARGE SCALE GENOMIC DNA]</scope>
    <source>
        <strain evidence="2">NRRL B-51270</strain>
    </source>
</reference>